<organism evidence="3 4">
    <name type="scientific">Thermobifida alba</name>
    <name type="common">Thermomonospora alba</name>
    <dbReference type="NCBI Taxonomy" id="53522"/>
    <lineage>
        <taxon>Bacteria</taxon>
        <taxon>Bacillati</taxon>
        <taxon>Actinomycetota</taxon>
        <taxon>Actinomycetes</taxon>
        <taxon>Streptosporangiales</taxon>
        <taxon>Nocardiopsidaceae</taxon>
        <taxon>Thermobifida</taxon>
    </lineage>
</organism>
<protein>
    <submittedName>
        <fullName evidence="3">Uncharacterized protein</fullName>
    </submittedName>
</protein>
<sequence>MTEEFDDFERRLRAALRAEADDIPVSHDALERIRARTERRGLLPSWFGLVWFRPVVAVGAAVLIAGSVLLGTPQIRDHVLPGSFVSASDTQRASESPPSPAHAPADRDGAVVPPTGDASPPPSPPLPGASPSAPESTDSPAESEQPACASADPGERDDAAEEDGDRSGARSCPSESPSAEPEPGASSPPVDDAPEEGASPTPGPPGSAETPSSPLPPPSGDDSTGQ</sequence>
<dbReference type="RefSeq" id="WP_248591904.1">
    <property type="nucleotide sequence ID" value="NZ_BAABEB010000001.1"/>
</dbReference>
<keyword evidence="4" id="KW-1185">Reference proteome</keyword>
<feature type="compositionally biased region" description="Pro residues" evidence="1">
    <location>
        <begin position="119"/>
        <end position="128"/>
    </location>
</feature>
<name>A0ABY4KW86_THEAE</name>
<dbReference type="Proteomes" id="UP000832041">
    <property type="component" value="Chromosome"/>
</dbReference>
<proteinExistence type="predicted"/>
<gene>
    <name evidence="3" type="ORF">FOF52_00755</name>
</gene>
<keyword evidence="2" id="KW-0812">Transmembrane</keyword>
<evidence type="ECO:0000313" key="3">
    <source>
        <dbReference type="EMBL" id="UPT19681.1"/>
    </source>
</evidence>
<evidence type="ECO:0000256" key="1">
    <source>
        <dbReference type="SAM" id="MobiDB-lite"/>
    </source>
</evidence>
<keyword evidence="2" id="KW-1133">Transmembrane helix</keyword>
<keyword evidence="2" id="KW-0472">Membrane</keyword>
<evidence type="ECO:0000256" key="2">
    <source>
        <dbReference type="SAM" id="Phobius"/>
    </source>
</evidence>
<feature type="transmembrane region" description="Helical" evidence="2">
    <location>
        <begin position="50"/>
        <end position="70"/>
    </location>
</feature>
<feature type="region of interest" description="Disordered" evidence="1">
    <location>
        <begin position="86"/>
        <end position="226"/>
    </location>
</feature>
<evidence type="ECO:0000313" key="4">
    <source>
        <dbReference type="Proteomes" id="UP000832041"/>
    </source>
</evidence>
<feature type="compositionally biased region" description="Low complexity" evidence="1">
    <location>
        <begin position="196"/>
        <end position="212"/>
    </location>
</feature>
<dbReference type="EMBL" id="CP051627">
    <property type="protein sequence ID" value="UPT19681.1"/>
    <property type="molecule type" value="Genomic_DNA"/>
</dbReference>
<feature type="compositionally biased region" description="Low complexity" evidence="1">
    <location>
        <begin position="169"/>
        <end position="189"/>
    </location>
</feature>
<reference evidence="3 4" key="1">
    <citation type="submission" date="2020-04" db="EMBL/GenBank/DDBJ databases">
        <title>Thermobifida alba genome sequencing and assembly.</title>
        <authorList>
            <person name="Luzics S."/>
            <person name="Horvath B."/>
            <person name="Nagy I."/>
            <person name="Toth A."/>
            <person name="Nagy I."/>
            <person name="Kukolya J."/>
        </authorList>
    </citation>
    <scope>NUCLEOTIDE SEQUENCE [LARGE SCALE GENOMIC DNA]</scope>
    <source>
        <strain evidence="3 4">DSM 43795</strain>
    </source>
</reference>
<accession>A0ABY4KW86</accession>